<dbReference type="PANTHER" id="PTHR12603">
    <property type="entry name" value="CCR4-NOT TRANSCRIPTION COMPLEX RELATED"/>
    <property type="match status" value="1"/>
</dbReference>
<dbReference type="Gene3D" id="3.30.40.10">
    <property type="entry name" value="Zinc/RING finger domain, C3HC4 (zinc finger)"/>
    <property type="match status" value="1"/>
</dbReference>
<dbReference type="InterPro" id="IPR000504">
    <property type="entry name" value="RRM_dom"/>
</dbReference>
<feature type="compositionally biased region" description="Basic and acidic residues" evidence="3">
    <location>
        <begin position="464"/>
        <end position="488"/>
    </location>
</feature>
<feature type="compositionally biased region" description="Polar residues" evidence="3">
    <location>
        <begin position="691"/>
        <end position="704"/>
    </location>
</feature>
<keyword evidence="2" id="KW-0694">RNA-binding</keyword>
<feature type="domain" description="RRM" evidence="5">
    <location>
        <begin position="109"/>
        <end position="195"/>
    </location>
</feature>
<gene>
    <name evidence="6" type="ORF">EUTSA_v10016186mg</name>
</gene>
<evidence type="ECO:0000256" key="1">
    <source>
        <dbReference type="PROSITE-ProRule" id="PRU00175"/>
    </source>
</evidence>
<proteinExistence type="predicted"/>
<dbReference type="Pfam" id="PF00076">
    <property type="entry name" value="RRM_1"/>
    <property type="match status" value="1"/>
</dbReference>
<dbReference type="Gene3D" id="3.30.70.330">
    <property type="match status" value="1"/>
</dbReference>
<dbReference type="GO" id="GO:0016567">
    <property type="term" value="P:protein ubiquitination"/>
    <property type="evidence" value="ECO:0007669"/>
    <property type="project" value="TreeGrafter"/>
</dbReference>
<dbReference type="PROSITE" id="PS50102">
    <property type="entry name" value="RRM"/>
    <property type="match status" value="1"/>
</dbReference>
<feature type="domain" description="RING-type" evidence="4">
    <location>
        <begin position="9"/>
        <end position="57"/>
    </location>
</feature>
<dbReference type="InterPro" id="IPR035979">
    <property type="entry name" value="RBD_domain_sf"/>
</dbReference>
<dbReference type="CDD" id="cd16618">
    <property type="entry name" value="mRING-HC-C4C4_CNOT4"/>
    <property type="match status" value="1"/>
</dbReference>
<accession>V4M513</accession>
<dbReference type="FunFam" id="3.30.70.330:FF:000161">
    <property type="entry name" value="RNA binding (RRM/RBD/RNP motifs) family protein"/>
    <property type="match status" value="1"/>
</dbReference>
<feature type="region of interest" description="Disordered" evidence="3">
    <location>
        <begin position="627"/>
        <end position="648"/>
    </location>
</feature>
<reference evidence="6 7" key="1">
    <citation type="journal article" date="2013" name="Front. Plant Sci.">
        <title>The Reference Genome of the Halophytic Plant Eutrema salsugineum.</title>
        <authorList>
            <person name="Yang R."/>
            <person name="Jarvis D.E."/>
            <person name="Chen H."/>
            <person name="Beilstein M.A."/>
            <person name="Grimwood J."/>
            <person name="Jenkins J."/>
            <person name="Shu S."/>
            <person name="Prochnik S."/>
            <person name="Xin M."/>
            <person name="Ma C."/>
            <person name="Schmutz J."/>
            <person name="Wing R.A."/>
            <person name="Mitchell-Olds T."/>
            <person name="Schumaker K.S."/>
            <person name="Wang X."/>
        </authorList>
    </citation>
    <scope>NUCLEOTIDE SEQUENCE [LARGE SCALE GENOMIC DNA]</scope>
</reference>
<dbReference type="InterPro" id="IPR012677">
    <property type="entry name" value="Nucleotide-bd_a/b_plait_sf"/>
</dbReference>
<dbReference type="Gramene" id="ESQ51334">
    <property type="protein sequence ID" value="ESQ51334"/>
    <property type="gene ID" value="EUTSA_v10016186mg"/>
</dbReference>
<dbReference type="SUPFAM" id="SSF54928">
    <property type="entry name" value="RNA-binding domain, RBD"/>
    <property type="match status" value="1"/>
</dbReference>
<dbReference type="GO" id="GO:0003723">
    <property type="term" value="F:RNA binding"/>
    <property type="evidence" value="ECO:0007669"/>
    <property type="project" value="UniProtKB-UniRule"/>
</dbReference>
<feature type="region of interest" description="Disordered" evidence="3">
    <location>
        <begin position="333"/>
        <end position="376"/>
    </location>
</feature>
<dbReference type="EMBL" id="KI517385">
    <property type="protein sequence ID" value="ESQ51334.1"/>
    <property type="molecule type" value="Genomic_DNA"/>
</dbReference>
<dbReference type="InterPro" id="IPR001841">
    <property type="entry name" value="Znf_RING"/>
</dbReference>
<evidence type="ECO:0000256" key="2">
    <source>
        <dbReference type="PROSITE-ProRule" id="PRU00176"/>
    </source>
</evidence>
<keyword evidence="7" id="KW-1185">Reference proteome</keyword>
<organism evidence="6 7">
    <name type="scientific">Eutrema salsugineum</name>
    <name type="common">Saltwater cress</name>
    <name type="synonym">Sisymbrium salsugineum</name>
    <dbReference type="NCBI Taxonomy" id="72664"/>
    <lineage>
        <taxon>Eukaryota</taxon>
        <taxon>Viridiplantae</taxon>
        <taxon>Streptophyta</taxon>
        <taxon>Embryophyta</taxon>
        <taxon>Tracheophyta</taxon>
        <taxon>Spermatophyta</taxon>
        <taxon>Magnoliopsida</taxon>
        <taxon>eudicotyledons</taxon>
        <taxon>Gunneridae</taxon>
        <taxon>Pentapetalae</taxon>
        <taxon>rosids</taxon>
        <taxon>malvids</taxon>
        <taxon>Brassicales</taxon>
        <taxon>Brassicaceae</taxon>
        <taxon>Eutremeae</taxon>
        <taxon>Eutrema</taxon>
    </lineage>
</organism>
<dbReference type="OMA" id="MLGMYNG"/>
<dbReference type="InterPro" id="IPR003954">
    <property type="entry name" value="RRM_euk-type"/>
</dbReference>
<protein>
    <recommendedName>
        <fullName evidence="8">RING-type domain-containing protein</fullName>
    </recommendedName>
</protein>
<dbReference type="CDD" id="cd12438">
    <property type="entry name" value="RRM_CNOT4"/>
    <property type="match status" value="1"/>
</dbReference>
<dbReference type="InterPro" id="IPR039780">
    <property type="entry name" value="Mot2"/>
</dbReference>
<dbReference type="AlphaFoldDB" id="V4M513"/>
<evidence type="ECO:0000256" key="3">
    <source>
        <dbReference type="SAM" id="MobiDB-lite"/>
    </source>
</evidence>
<keyword evidence="1" id="KW-0479">Metal-binding</keyword>
<feature type="compositionally biased region" description="Polar residues" evidence="3">
    <location>
        <begin position="333"/>
        <end position="350"/>
    </location>
</feature>
<keyword evidence="1" id="KW-0863">Zinc-finger</keyword>
<dbReference type="InterPro" id="IPR013083">
    <property type="entry name" value="Znf_RING/FYVE/PHD"/>
</dbReference>
<dbReference type="Pfam" id="PF14570">
    <property type="entry name" value="zf-RING_4"/>
    <property type="match status" value="1"/>
</dbReference>
<name>V4M513_EUTSA</name>
<dbReference type="SUPFAM" id="SSF57850">
    <property type="entry name" value="RING/U-box"/>
    <property type="match status" value="1"/>
</dbReference>
<dbReference type="SMART" id="SM00361">
    <property type="entry name" value="RRM_1"/>
    <property type="match status" value="1"/>
</dbReference>
<dbReference type="Proteomes" id="UP000030689">
    <property type="component" value="Unassembled WGS sequence"/>
</dbReference>
<evidence type="ECO:0000259" key="5">
    <source>
        <dbReference type="PROSITE" id="PS50102"/>
    </source>
</evidence>
<dbReference type="InterPro" id="IPR039515">
    <property type="entry name" value="NOT4_mRING-HC-C4C4"/>
</dbReference>
<feature type="region of interest" description="Disordered" evidence="3">
    <location>
        <begin position="459"/>
        <end position="488"/>
    </location>
</feature>
<evidence type="ECO:0000313" key="7">
    <source>
        <dbReference type="Proteomes" id="UP000030689"/>
    </source>
</evidence>
<keyword evidence="1" id="KW-0862">Zinc</keyword>
<evidence type="ECO:0000259" key="4">
    <source>
        <dbReference type="PROSITE" id="PS50089"/>
    </source>
</evidence>
<dbReference type="KEGG" id="eus:EUTSA_v10016186mg"/>
<sequence>MNDKGEKTCPICAEEMDLTDQYLKPCKCGYQICVWCFHQIIEMAERDKTEGRCPACRSPYDKEKIVGMTISSERLVAELNNDRKKSQKVKTKPSEGRKELTGVRVIQRNLVYVMSLPLELADEDLFQRREYFGQYGKVVKVAMSRTAAGAVQQFPNNTCSVYITYSKEEEAIRCIRSVHAFILDGRSLKACFGTMKYCHAWLRNMPCTNAECLYLHEIGAQEDSFSKDETISVHMRKIVSQITGTVVNFPRRSGNMLPPPVDDYVEYESSARQIPKSVVNNGHSVVKSSPPNSSNGRSVTLPAGALWGMHASGQSSIPNTPCAGEPVRDKAVTVSSAVATNPMQTSASHSDVSKKPALEDNNTSHGNALKPPELLDSQTDFPELSVVNRTQTSNSKALVSASVDNSRAVSVPSDCTDYPEQTSQSCRSMLSNGNKKVDRRIQSVCSDAVSVIADSVVDGTDGLTRSDRSHVDHGPLKSSHTEVSRDSRQHCVNETREVQPLQNCGRTSANETVVSREEANTGTALMSPLVTDRHLEPADDLSLFIRERLKDPEVFSCQPNVANKSGFQRTSNSMQHCSSQYKAEHDETRSVFGSRGSSIAPISHGYNEMTHSEPSRLNSSLNHSMLFPDKARDTQPNGKCSVDSQGNSRSEIDDRIIANILSLDLDEYLTSPHNLSKLPEPGDVQAKSHKLASSSEVKNNQSRFSFARQEESKDQAFESYNVFNQKPHGSDFYQNSSERQSPDMKMLGMYNGLSSNYLEGLDYVTQNSTLPSSYKPPSVPRCPVSAPPGFSVASRPPPPGFTSNGRETQTFNGYSGNHRFSDSTMFSNPYQSLPVDNTGAVRDVQIMDPAILAVGPGFEKANLDFRSNFQGNSNMFGNDAKLQQQQQQLVMQSPLSSPQQNCRFTDSLGMASRLIDQSQGSNLLSRNLALPNNGNWDGFSNEVQSRNRLQNETLFGSTNRMNGCNGMFRI</sequence>
<dbReference type="OrthoDB" id="1923159at2759"/>
<dbReference type="PANTHER" id="PTHR12603:SF24">
    <property type="entry name" value="RNA BINDING (RRM_RBD_RNP MOTIFS) FAMILY PROTEIN"/>
    <property type="match status" value="1"/>
</dbReference>
<feature type="region of interest" description="Disordered" evidence="3">
    <location>
        <begin position="674"/>
        <end position="711"/>
    </location>
</feature>
<dbReference type="GO" id="GO:0008270">
    <property type="term" value="F:zinc ion binding"/>
    <property type="evidence" value="ECO:0007669"/>
    <property type="project" value="UniProtKB-KW"/>
</dbReference>
<evidence type="ECO:0008006" key="8">
    <source>
        <dbReference type="Google" id="ProtNLM"/>
    </source>
</evidence>
<dbReference type="GO" id="GO:0030014">
    <property type="term" value="C:CCR4-NOT complex"/>
    <property type="evidence" value="ECO:0007669"/>
    <property type="project" value="InterPro"/>
</dbReference>
<dbReference type="GO" id="GO:0004842">
    <property type="term" value="F:ubiquitin-protein transferase activity"/>
    <property type="evidence" value="ECO:0007669"/>
    <property type="project" value="InterPro"/>
</dbReference>
<dbReference type="STRING" id="72664.V4M513"/>
<dbReference type="InterPro" id="IPR034261">
    <property type="entry name" value="CNOT4_RRM"/>
</dbReference>
<dbReference type="PROSITE" id="PS50089">
    <property type="entry name" value="ZF_RING_2"/>
    <property type="match status" value="1"/>
</dbReference>
<feature type="region of interest" description="Disordered" evidence="3">
    <location>
        <begin position="276"/>
        <end position="301"/>
    </location>
</feature>
<evidence type="ECO:0000313" key="6">
    <source>
        <dbReference type="EMBL" id="ESQ51334.1"/>
    </source>
</evidence>
<feature type="compositionally biased region" description="Low complexity" evidence="3">
    <location>
        <begin position="284"/>
        <end position="295"/>
    </location>
</feature>
<dbReference type="eggNOG" id="KOG2068">
    <property type="taxonomic scope" value="Eukaryota"/>
</dbReference>
<feature type="compositionally biased region" description="Polar residues" evidence="3">
    <location>
        <begin position="634"/>
        <end position="648"/>
    </location>
</feature>